<dbReference type="PROSITE" id="PS51007">
    <property type="entry name" value="CYTC"/>
    <property type="match status" value="1"/>
</dbReference>
<evidence type="ECO:0000256" key="5">
    <source>
        <dbReference type="ARBA" id="ARBA00022723"/>
    </source>
</evidence>
<dbReference type="InterPro" id="IPR008168">
    <property type="entry name" value="Cyt_C_IC"/>
</dbReference>
<organism evidence="10 11">
    <name type="scientific">Paracoccus liaowanqingii</name>
    <dbReference type="NCBI Taxonomy" id="2560053"/>
    <lineage>
        <taxon>Bacteria</taxon>
        <taxon>Pseudomonadati</taxon>
        <taxon>Pseudomonadota</taxon>
        <taxon>Alphaproteobacteria</taxon>
        <taxon>Rhodobacterales</taxon>
        <taxon>Paracoccaceae</taxon>
        <taxon>Paracoccus</taxon>
    </lineage>
</organism>
<comment type="cofactor">
    <cofactor evidence="1">
        <name>heme c</name>
        <dbReference type="ChEBI" id="CHEBI:61717"/>
    </cofactor>
</comment>
<evidence type="ECO:0000256" key="4">
    <source>
        <dbReference type="ARBA" id="ARBA00022660"/>
    </source>
</evidence>
<dbReference type="InterPro" id="IPR051459">
    <property type="entry name" value="Cytochrome_c-type_DH"/>
</dbReference>
<dbReference type="PANTHER" id="PTHR35008">
    <property type="entry name" value="BLL4482 PROTEIN-RELATED"/>
    <property type="match status" value="1"/>
</dbReference>
<dbReference type="EMBL" id="CP038439">
    <property type="protein sequence ID" value="QBX36270.1"/>
    <property type="molecule type" value="Genomic_DNA"/>
</dbReference>
<proteinExistence type="predicted"/>
<dbReference type="Gene3D" id="1.10.760.10">
    <property type="entry name" value="Cytochrome c-like domain"/>
    <property type="match status" value="1"/>
</dbReference>
<evidence type="ECO:0000313" key="10">
    <source>
        <dbReference type="EMBL" id="QBX36270.1"/>
    </source>
</evidence>
<dbReference type="InterPro" id="IPR009056">
    <property type="entry name" value="Cyt_c-like_dom"/>
</dbReference>
<keyword evidence="4" id="KW-0679">Respiratory chain</keyword>
<dbReference type="PANTHER" id="PTHR35008:SF9">
    <property type="entry name" value="CYTOCHROME C DOMAIN-CONTAINING PROTEIN"/>
    <property type="match status" value="1"/>
</dbReference>
<evidence type="ECO:0000256" key="7">
    <source>
        <dbReference type="ARBA" id="ARBA00023004"/>
    </source>
</evidence>
<dbReference type="GO" id="GO:0005506">
    <property type="term" value="F:iron ion binding"/>
    <property type="evidence" value="ECO:0007669"/>
    <property type="project" value="InterPro"/>
</dbReference>
<evidence type="ECO:0000259" key="9">
    <source>
        <dbReference type="PROSITE" id="PS51007"/>
    </source>
</evidence>
<evidence type="ECO:0000256" key="1">
    <source>
        <dbReference type="ARBA" id="ARBA00001926"/>
    </source>
</evidence>
<feature type="domain" description="Cytochrome c" evidence="9">
    <location>
        <begin position="36"/>
        <end position="115"/>
    </location>
</feature>
<keyword evidence="5 8" id="KW-0479">Metal-binding</keyword>
<reference evidence="11" key="1">
    <citation type="submission" date="2019-03" db="EMBL/GenBank/DDBJ databases">
        <authorList>
            <person name="Li J."/>
        </authorList>
    </citation>
    <scope>NUCLEOTIDE SEQUENCE [LARGE SCALE GENOMIC DNA]</scope>
    <source>
        <strain evidence="11">2251</strain>
    </source>
</reference>
<dbReference type="GO" id="GO:0020037">
    <property type="term" value="F:heme binding"/>
    <property type="evidence" value="ECO:0007669"/>
    <property type="project" value="InterPro"/>
</dbReference>
<dbReference type="AlphaFoldDB" id="A0A4P7HQZ5"/>
<dbReference type="SUPFAM" id="SSF46626">
    <property type="entry name" value="Cytochrome c"/>
    <property type="match status" value="1"/>
</dbReference>
<dbReference type="Pfam" id="PF13442">
    <property type="entry name" value="Cytochrome_CBB3"/>
    <property type="match status" value="1"/>
</dbReference>
<keyword evidence="2" id="KW-0813">Transport</keyword>
<dbReference type="Proteomes" id="UP000296374">
    <property type="component" value="Chromosome"/>
</dbReference>
<keyword evidence="6" id="KW-0249">Electron transport</keyword>
<gene>
    <name evidence="10" type="ORF">E4191_15580</name>
</gene>
<evidence type="ECO:0000313" key="11">
    <source>
        <dbReference type="Proteomes" id="UP000296374"/>
    </source>
</evidence>
<evidence type="ECO:0000256" key="3">
    <source>
        <dbReference type="ARBA" id="ARBA00022617"/>
    </source>
</evidence>
<keyword evidence="7 8" id="KW-0408">Iron</keyword>
<dbReference type="PRINTS" id="PR00605">
    <property type="entry name" value="CYTCHROMECIC"/>
</dbReference>
<accession>A0A4P7HQZ5</accession>
<keyword evidence="3 8" id="KW-0349">Heme</keyword>
<evidence type="ECO:0000256" key="6">
    <source>
        <dbReference type="ARBA" id="ARBA00022982"/>
    </source>
</evidence>
<name>A0A4P7HQZ5_9RHOB</name>
<dbReference type="InterPro" id="IPR036909">
    <property type="entry name" value="Cyt_c-like_dom_sf"/>
</dbReference>
<evidence type="ECO:0000256" key="8">
    <source>
        <dbReference type="PROSITE-ProRule" id="PRU00433"/>
    </source>
</evidence>
<dbReference type="KEGG" id="plia:E4191_15580"/>
<dbReference type="GO" id="GO:0009055">
    <property type="term" value="F:electron transfer activity"/>
    <property type="evidence" value="ECO:0007669"/>
    <property type="project" value="InterPro"/>
</dbReference>
<evidence type="ECO:0000256" key="2">
    <source>
        <dbReference type="ARBA" id="ARBA00022448"/>
    </source>
</evidence>
<protein>
    <submittedName>
        <fullName evidence="10">Cytochrome c</fullName>
    </submittedName>
</protein>
<sequence length="133" mass="13951">MLTAAFVALTLPAAAQEAGEVSMIDRAGWFEDPARLTQTGGQQVYEAICAACHMPGGEGAVGAGDYPALADNENLMTADYPIYLILQGQKAMPPLGGVLDDTQVADVVNYIRTSFGNDYAEDPATPDRVAAAR</sequence>